<evidence type="ECO:0000256" key="1">
    <source>
        <dbReference type="ARBA" id="ARBA00001946"/>
    </source>
</evidence>
<dbReference type="Gene3D" id="3.90.79.10">
    <property type="entry name" value="Nucleoside Triphosphate Pyrophosphohydrolase"/>
    <property type="match status" value="1"/>
</dbReference>
<dbReference type="SUPFAM" id="SSF55811">
    <property type="entry name" value="Nudix"/>
    <property type="match status" value="1"/>
</dbReference>
<accession>A0A6N1V824</accession>
<dbReference type="CDD" id="cd04680">
    <property type="entry name" value="NUDIX_Hydrolase"/>
    <property type="match status" value="1"/>
</dbReference>
<dbReference type="Proteomes" id="UP000509367">
    <property type="component" value="Chromosome"/>
</dbReference>
<dbReference type="PROSITE" id="PS51462">
    <property type="entry name" value="NUDIX"/>
    <property type="match status" value="1"/>
</dbReference>
<comment type="cofactor">
    <cofactor evidence="1">
        <name>Mg(2+)</name>
        <dbReference type="ChEBI" id="CHEBI:18420"/>
    </cofactor>
</comment>
<organism evidence="4 5">
    <name type="scientific">Oricola thermophila</name>
    <dbReference type="NCBI Taxonomy" id="2742145"/>
    <lineage>
        <taxon>Bacteria</taxon>
        <taxon>Pseudomonadati</taxon>
        <taxon>Pseudomonadota</taxon>
        <taxon>Alphaproteobacteria</taxon>
        <taxon>Hyphomicrobiales</taxon>
        <taxon>Ahrensiaceae</taxon>
        <taxon>Oricola</taxon>
    </lineage>
</organism>
<reference evidence="4 5" key="1">
    <citation type="submission" date="2020-06" db="EMBL/GenBank/DDBJ databases">
        <title>Oricola thermophila sp. nov. isolated from a tidal sediments.</title>
        <authorList>
            <person name="Kwon K.K."/>
            <person name="Yang S.-H."/>
            <person name="Park M.-J."/>
        </authorList>
    </citation>
    <scope>NUCLEOTIDE SEQUENCE [LARGE SCALE GENOMIC DNA]</scope>
    <source>
        <strain evidence="4 5">MEBiC13590</strain>
    </source>
</reference>
<dbReference type="PANTHER" id="PTHR43046">
    <property type="entry name" value="GDP-MANNOSE MANNOSYL HYDROLASE"/>
    <property type="match status" value="1"/>
</dbReference>
<evidence type="ECO:0000313" key="4">
    <source>
        <dbReference type="EMBL" id="QKV17081.1"/>
    </source>
</evidence>
<dbReference type="GO" id="GO:0016787">
    <property type="term" value="F:hydrolase activity"/>
    <property type="evidence" value="ECO:0007669"/>
    <property type="project" value="UniProtKB-KW"/>
</dbReference>
<proteinExistence type="predicted"/>
<dbReference type="InterPro" id="IPR000086">
    <property type="entry name" value="NUDIX_hydrolase_dom"/>
</dbReference>
<dbReference type="AlphaFoldDB" id="A0A6N1V824"/>
<gene>
    <name evidence="4" type="ORF">HTY61_00670</name>
</gene>
<keyword evidence="5" id="KW-1185">Reference proteome</keyword>
<feature type="domain" description="Nudix hydrolase" evidence="3">
    <location>
        <begin position="29"/>
        <end position="158"/>
    </location>
</feature>
<dbReference type="KEGG" id="orm:HTY61_00670"/>
<evidence type="ECO:0000259" key="3">
    <source>
        <dbReference type="PROSITE" id="PS51462"/>
    </source>
</evidence>
<evidence type="ECO:0000256" key="2">
    <source>
        <dbReference type="ARBA" id="ARBA00022801"/>
    </source>
</evidence>
<name>A0A6N1V824_9HYPH</name>
<dbReference type="InterPro" id="IPR015797">
    <property type="entry name" value="NUDIX_hydrolase-like_dom_sf"/>
</dbReference>
<dbReference type="PRINTS" id="PR00502">
    <property type="entry name" value="NUDIXFAMILY"/>
</dbReference>
<dbReference type="Pfam" id="PF00293">
    <property type="entry name" value="NUDIX"/>
    <property type="match status" value="1"/>
</dbReference>
<protein>
    <submittedName>
        <fullName evidence="4">NUDIX domain-containing protein</fullName>
    </submittedName>
</protein>
<sequence length="162" mass="18459">MFPTQEATAPMKPDLRTRLFHAWFLLTRPMTLGVRALALDEGGRVLLVRHTYVDGWHLPGGGVETGETVHDALEKELREEANAELGAPPRLHSIHFNRQATRRDHVVLFHCDKVRQFAPKSRDREIIAAEFFDPDALPEGVTRSTAARIREFREGIAPDPYW</sequence>
<dbReference type="EMBL" id="CP054836">
    <property type="protein sequence ID" value="QKV17081.1"/>
    <property type="molecule type" value="Genomic_DNA"/>
</dbReference>
<dbReference type="InterPro" id="IPR020476">
    <property type="entry name" value="Nudix_hydrolase"/>
</dbReference>
<evidence type="ECO:0000313" key="5">
    <source>
        <dbReference type="Proteomes" id="UP000509367"/>
    </source>
</evidence>
<keyword evidence="2" id="KW-0378">Hydrolase</keyword>
<dbReference type="PANTHER" id="PTHR43046:SF14">
    <property type="entry name" value="MUTT_NUDIX FAMILY PROTEIN"/>
    <property type="match status" value="1"/>
</dbReference>